<gene>
    <name evidence="2" type="ORF">AXF42_Ash001533</name>
</gene>
<sequence length="616" mass="68079">MPKLKRLKKGAFPSSPHPAVRRISDVPAVPISTGAADDGQIRMNTSDLAVNEDFGREAAPGLDLDPLFSYPQVDRSWDAMDRLDGEVNQSDCPSVEPDTEEQARKGKSVKRRLSLEEEGEDPNKRNKRKGKSKKLVGLDGKPKESVREQRRLEKARKAELEQLHAESQRLLRETRDASFKPLKLFNKPVSSVLEKIRLRKQEMLKSSSIFSRSHSMDEAGCSAANSNVNSEQTLCQSHMKGNAENAKEEYTMDSHVRAGDKHLSDVQEAVSVSYLAAPKFKVDDGDDDGNDCAGDLATTGDDNISSSEEENDKENVNPSACSVLNSDFSPKDGCAKAFVDDEAEEEDDSDHDLLRFQESEDEDESDEIEDLYDLIATGNGEAPKDQDKRHELHQKWLEQQDAAETDNVLQRVVVSFQMQEETSLSSPLEDENSREVFGLIKKLNIAPVTKTRGKGSTSAVFDSVLIAGSSNSSSKSSFINRTSNSLSSSHKQGSCSVRTFIFGRDDSNSRSSVSTSEIILDKAQKESKTANNSTNAKSTNSTQQKVYITAAKMQADSSESGSSLFHILRQSSMHFDRKLESSSYLHGEHVVTGNKVAQQFSSFKVRGRSSKMDSRI</sequence>
<feature type="compositionally biased region" description="Low complexity" evidence="1">
    <location>
        <begin position="470"/>
        <end position="485"/>
    </location>
</feature>
<keyword evidence="3" id="KW-1185">Reference proteome</keyword>
<evidence type="ECO:0000256" key="1">
    <source>
        <dbReference type="SAM" id="MobiDB-lite"/>
    </source>
</evidence>
<dbReference type="Proteomes" id="UP000236161">
    <property type="component" value="Unassembled WGS sequence"/>
</dbReference>
<feature type="region of interest" description="Disordered" evidence="1">
    <location>
        <begin position="79"/>
        <end position="149"/>
    </location>
</feature>
<protein>
    <submittedName>
        <fullName evidence="2">Uncharacterized protein</fullName>
    </submittedName>
</protein>
<feature type="region of interest" description="Disordered" evidence="1">
    <location>
        <begin position="1"/>
        <end position="20"/>
    </location>
</feature>
<accession>A0A2I0AAH5</accession>
<feature type="region of interest" description="Disordered" evidence="1">
    <location>
        <begin position="341"/>
        <end position="366"/>
    </location>
</feature>
<dbReference type="STRING" id="1088818.A0A2I0AAH5"/>
<feature type="compositionally biased region" description="Basic and acidic residues" evidence="1">
    <location>
        <begin position="140"/>
        <end position="149"/>
    </location>
</feature>
<dbReference type="PANTHER" id="PTHR36005">
    <property type="entry name" value="DNA LIGASE-LIKE PROTEIN"/>
    <property type="match status" value="1"/>
</dbReference>
<evidence type="ECO:0000313" key="2">
    <source>
        <dbReference type="EMBL" id="PKA52553.1"/>
    </source>
</evidence>
<dbReference type="EMBL" id="KZ452001">
    <property type="protein sequence ID" value="PKA52553.1"/>
    <property type="molecule type" value="Genomic_DNA"/>
</dbReference>
<feature type="compositionally biased region" description="Polar residues" evidence="1">
    <location>
        <begin position="316"/>
        <end position="325"/>
    </location>
</feature>
<dbReference type="AlphaFoldDB" id="A0A2I0AAH5"/>
<feature type="compositionally biased region" description="Basic residues" evidence="1">
    <location>
        <begin position="125"/>
        <end position="134"/>
    </location>
</feature>
<name>A0A2I0AAH5_9ASPA</name>
<proteinExistence type="predicted"/>
<evidence type="ECO:0000313" key="3">
    <source>
        <dbReference type="Proteomes" id="UP000236161"/>
    </source>
</evidence>
<feature type="compositionally biased region" description="Acidic residues" evidence="1">
    <location>
        <begin position="341"/>
        <end position="350"/>
    </location>
</feature>
<feature type="region of interest" description="Disordered" evidence="1">
    <location>
        <begin position="279"/>
        <end position="325"/>
    </location>
</feature>
<dbReference type="OrthoDB" id="1919305at2759"/>
<feature type="region of interest" description="Disordered" evidence="1">
    <location>
        <begin position="470"/>
        <end position="491"/>
    </location>
</feature>
<organism evidence="2 3">
    <name type="scientific">Apostasia shenzhenica</name>
    <dbReference type="NCBI Taxonomy" id="1088818"/>
    <lineage>
        <taxon>Eukaryota</taxon>
        <taxon>Viridiplantae</taxon>
        <taxon>Streptophyta</taxon>
        <taxon>Embryophyta</taxon>
        <taxon>Tracheophyta</taxon>
        <taxon>Spermatophyta</taxon>
        <taxon>Magnoliopsida</taxon>
        <taxon>Liliopsida</taxon>
        <taxon>Asparagales</taxon>
        <taxon>Orchidaceae</taxon>
        <taxon>Apostasioideae</taxon>
        <taxon>Apostasia</taxon>
    </lineage>
</organism>
<dbReference type="PANTHER" id="PTHR36005:SF1">
    <property type="entry name" value="DNA LIGASE-LIKE PROTEIN"/>
    <property type="match status" value="1"/>
</dbReference>
<reference evidence="2 3" key="1">
    <citation type="journal article" date="2017" name="Nature">
        <title>The Apostasia genome and the evolution of orchids.</title>
        <authorList>
            <person name="Zhang G.Q."/>
            <person name="Liu K.W."/>
            <person name="Li Z."/>
            <person name="Lohaus R."/>
            <person name="Hsiao Y.Y."/>
            <person name="Niu S.C."/>
            <person name="Wang J.Y."/>
            <person name="Lin Y.C."/>
            <person name="Xu Q."/>
            <person name="Chen L.J."/>
            <person name="Yoshida K."/>
            <person name="Fujiwara S."/>
            <person name="Wang Z.W."/>
            <person name="Zhang Y.Q."/>
            <person name="Mitsuda N."/>
            <person name="Wang M."/>
            <person name="Liu G.H."/>
            <person name="Pecoraro L."/>
            <person name="Huang H.X."/>
            <person name="Xiao X.J."/>
            <person name="Lin M."/>
            <person name="Wu X.Y."/>
            <person name="Wu W.L."/>
            <person name="Chen Y.Y."/>
            <person name="Chang S.B."/>
            <person name="Sakamoto S."/>
            <person name="Ohme-Takagi M."/>
            <person name="Yagi M."/>
            <person name="Zeng S.J."/>
            <person name="Shen C.Y."/>
            <person name="Yeh C.M."/>
            <person name="Luo Y.B."/>
            <person name="Tsai W.C."/>
            <person name="Van de Peer Y."/>
            <person name="Liu Z.J."/>
        </authorList>
    </citation>
    <scope>NUCLEOTIDE SEQUENCE [LARGE SCALE GENOMIC DNA]</scope>
    <source>
        <strain evidence="3">cv. Shenzhen</strain>
        <tissue evidence="2">Stem</tissue>
    </source>
</reference>